<dbReference type="Proteomes" id="UP000775872">
    <property type="component" value="Unassembled WGS sequence"/>
</dbReference>
<keyword evidence="2" id="KW-0812">Transmembrane</keyword>
<comment type="caution">
    <text evidence="3">The sequence shown here is derived from an EMBL/GenBank/DDBJ whole genome shotgun (WGS) entry which is preliminary data.</text>
</comment>
<evidence type="ECO:0000256" key="1">
    <source>
        <dbReference type="SAM" id="MobiDB-lite"/>
    </source>
</evidence>
<sequence length="1161" mass="134071">MEVIVAYCFRHSNNLDADLETTSIPVAAVQVTEFLRKEPFSPIRISETDIARRDDFQNFPSPDPTINGVDSLNENTLEAFGETASPDKHIEFLIRRHLEHILSVCAIPVQQSLLKPVEVGTAGPKPRRGVVPIALSCGDMSGHVIYASSSFFAFMFLLEAANRLKRIHPADKYVSAMLVRISTVCEGHMEWLKLAELDEGLFSLDYWPTGKTRVVYRSYLFRHIRLLDNSFRIIKAGEFAKVYNEPNTQELARAIVDKVWECWVEKLRLSDKRSISVWPHWLPKRYDLGNEFRLSDQLWIWKALRIAEEMGISPPSNPDSQKRGVSEPPQSFTPRGLQRDIVKRFTTENPLIKQRTLAVTRSARRVRFTLHAQDTVLLYGEDWGFFHRETKSWSNLINLQKICVSNKAMEWDNVLRYGLALMMGVRQYSISGQHPRELTKSAFSRLINVSGQNGFFPGKLDFETNEPIQPQTYRDEVLSFNTSFQIPFILFMNALQISEAYQGLRKIDYELPMSDEPNNMCLKMESPIQLKTEKSDSKPNSEAACWLEKYSLLSPQNDPMNIIGIYEEEWLYDYPRFFSSEKLMSQEDFRDTVEEMRKYKFGYPCSTITRGIEEYLLKVRQDPRLSEKGTNSPVPGWGAFDDVSETATVFDAAKKRPTGKIATPIIRQLSDSCCSELQATNLALWKHIGGPRDALYAKKRFIWLYRADRGTALACFMSNPAFRRDIINGYFDRHSQYEKFFSETVDRLSNIWMTEFHLSFHRLLRPGELKDAGIPERREETLPGRKKKQIVKCSIGFYFTGDFFDKHWTCYLVQYPKMEAGSLLVPCSHFDLDRGRLWSQRKILELRLFDRIMTKLLEGATEIYKEIASEFGFRNDVFTISITDSEDYFSRDWLRLQHMLEAIELDLTESTKIIQRWETRVSDRDGQHPRWTEKHERKYGDEGLEKFVIIQSQEHVRGDLSLRGAENIRFFTYVTVIFLPLSFSASVMGMDGAPSGSLMLSMIVYATVSLALTFIALYNAAPVGKILRKVFQSYYKSFTNTTMQQSSLLRFPKFSSPSDLDRDELNTNEAGVGSEKNLTGHPRPEEDYNAHFWFWFTYIVIELPARRVISGYNALKDGSLDWKAFYRVPIAIVMLPVCLFSFAIRVAFYNLIDLLKLTGGK</sequence>
<keyword evidence="4" id="KW-1185">Reference proteome</keyword>
<reference evidence="4" key="1">
    <citation type="submission" date="2019-06" db="EMBL/GenBank/DDBJ databases">
        <authorList>
            <person name="Broberg M."/>
        </authorList>
    </citation>
    <scope>NUCLEOTIDE SEQUENCE [LARGE SCALE GENOMIC DNA]</scope>
</reference>
<protein>
    <submittedName>
        <fullName evidence="3">Uncharacterized protein</fullName>
    </submittedName>
</protein>
<dbReference type="EMBL" id="CABFOC020000002">
    <property type="protein sequence ID" value="CAH0040015.1"/>
    <property type="molecule type" value="Genomic_DNA"/>
</dbReference>
<accession>A0A9N9YTF2</accession>
<keyword evidence="2" id="KW-1133">Transmembrane helix</keyword>
<keyword evidence="2" id="KW-0472">Membrane</keyword>
<evidence type="ECO:0000256" key="2">
    <source>
        <dbReference type="SAM" id="Phobius"/>
    </source>
</evidence>
<dbReference type="Gene3D" id="1.20.58.340">
    <property type="entry name" value="Magnesium transport protein CorA, transmembrane region"/>
    <property type="match status" value="1"/>
</dbReference>
<name>A0A9N9YTF2_9HYPO</name>
<evidence type="ECO:0000313" key="3">
    <source>
        <dbReference type="EMBL" id="CAH0040015.1"/>
    </source>
</evidence>
<gene>
    <name evidence="3" type="ORF">CSOL1703_00003788</name>
</gene>
<organism evidence="3 4">
    <name type="scientific">Clonostachys solani</name>
    <dbReference type="NCBI Taxonomy" id="160281"/>
    <lineage>
        <taxon>Eukaryota</taxon>
        <taxon>Fungi</taxon>
        <taxon>Dikarya</taxon>
        <taxon>Ascomycota</taxon>
        <taxon>Pezizomycotina</taxon>
        <taxon>Sordariomycetes</taxon>
        <taxon>Hypocreomycetidae</taxon>
        <taxon>Hypocreales</taxon>
        <taxon>Bionectriaceae</taxon>
        <taxon>Clonostachys</taxon>
    </lineage>
</organism>
<feature type="transmembrane region" description="Helical" evidence="2">
    <location>
        <begin position="1002"/>
        <end position="1021"/>
    </location>
</feature>
<dbReference type="OrthoDB" id="5361176at2759"/>
<feature type="transmembrane region" description="Helical" evidence="2">
    <location>
        <begin position="970"/>
        <end position="990"/>
    </location>
</feature>
<feature type="transmembrane region" description="Helical" evidence="2">
    <location>
        <begin position="1130"/>
        <end position="1152"/>
    </location>
</feature>
<dbReference type="AlphaFoldDB" id="A0A9N9YTF2"/>
<proteinExistence type="predicted"/>
<reference evidence="3 4" key="2">
    <citation type="submission" date="2021-10" db="EMBL/GenBank/DDBJ databases">
        <authorList>
            <person name="Piombo E."/>
        </authorList>
    </citation>
    <scope>NUCLEOTIDE SEQUENCE [LARGE SCALE GENOMIC DNA]</scope>
</reference>
<evidence type="ECO:0000313" key="4">
    <source>
        <dbReference type="Proteomes" id="UP000775872"/>
    </source>
</evidence>
<feature type="region of interest" description="Disordered" evidence="1">
    <location>
        <begin position="1059"/>
        <end position="1081"/>
    </location>
</feature>
<feature type="region of interest" description="Disordered" evidence="1">
    <location>
        <begin position="312"/>
        <end position="334"/>
    </location>
</feature>